<reference evidence="2 3" key="1">
    <citation type="submission" date="2017-04" db="EMBL/GenBank/DDBJ databases">
        <title>Draft genome sequence of Marssonina coronaria NL1: causal agent of apple blotch.</title>
        <authorList>
            <person name="Cheng Q."/>
        </authorList>
    </citation>
    <scope>NUCLEOTIDE SEQUENCE [LARGE SCALE GENOMIC DNA]</scope>
    <source>
        <strain evidence="2 3">NL1</strain>
    </source>
</reference>
<evidence type="ECO:0000313" key="2">
    <source>
        <dbReference type="EMBL" id="OWP00323.1"/>
    </source>
</evidence>
<feature type="compositionally biased region" description="Polar residues" evidence="1">
    <location>
        <begin position="46"/>
        <end position="69"/>
    </location>
</feature>
<comment type="caution">
    <text evidence="2">The sequence shown here is derived from an EMBL/GenBank/DDBJ whole genome shotgun (WGS) entry which is preliminary data.</text>
</comment>
<keyword evidence="3" id="KW-1185">Reference proteome</keyword>
<feature type="region of interest" description="Disordered" evidence="1">
    <location>
        <begin position="126"/>
        <end position="145"/>
    </location>
</feature>
<evidence type="ECO:0000313" key="3">
    <source>
        <dbReference type="Proteomes" id="UP000242519"/>
    </source>
</evidence>
<dbReference type="InParanoid" id="A0A218YYA9"/>
<evidence type="ECO:0000256" key="1">
    <source>
        <dbReference type="SAM" id="MobiDB-lite"/>
    </source>
</evidence>
<protein>
    <submittedName>
        <fullName evidence="2">Uncharacterized protein</fullName>
    </submittedName>
</protein>
<feature type="region of interest" description="Disordered" evidence="1">
    <location>
        <begin position="1"/>
        <end position="77"/>
    </location>
</feature>
<feature type="compositionally biased region" description="Polar residues" evidence="1">
    <location>
        <begin position="228"/>
        <end position="249"/>
    </location>
</feature>
<proteinExistence type="predicted"/>
<dbReference type="AlphaFoldDB" id="A0A218YYA9"/>
<feature type="compositionally biased region" description="Polar residues" evidence="1">
    <location>
        <begin position="175"/>
        <end position="190"/>
    </location>
</feature>
<feature type="region of interest" description="Disordered" evidence="1">
    <location>
        <begin position="175"/>
        <end position="332"/>
    </location>
</feature>
<name>A0A218YYA9_9HELO</name>
<organism evidence="2 3">
    <name type="scientific">Diplocarpon coronariae</name>
    <dbReference type="NCBI Taxonomy" id="2795749"/>
    <lineage>
        <taxon>Eukaryota</taxon>
        <taxon>Fungi</taxon>
        <taxon>Dikarya</taxon>
        <taxon>Ascomycota</taxon>
        <taxon>Pezizomycotina</taxon>
        <taxon>Leotiomycetes</taxon>
        <taxon>Helotiales</taxon>
        <taxon>Drepanopezizaceae</taxon>
        <taxon>Diplocarpon</taxon>
    </lineage>
</organism>
<accession>A0A218YYA9</accession>
<sequence length="332" mass="36185">MSALARAKAKRDRALAANDFNNKPAIDPQGTENHGDGSIVDPFAVFSSSRTGISARSQSSKNITSSFSPYQPEFEEEDDRYLDPGAFEFHDVPLQSESFGGMEAGGEQEEEIDYVKQSEAAFLGKSRGHSSYDDEDDYDDQPSFYTGRCEIENDSNYKMSDGVTFSRFDSKKQAGQSASTFFPSKNTAAPKSSLRVESFSSSKTVAAHGATDVTAPDYGDRAPAPQMGSKSQLQPSHSPKATVLTTAVTPRSYIPIESTHRTSSKRSADDNTTSTNKFESEAHGAPLYRLNRANKRRKPTERRGPAFPSPKPVNNDEGEDLETSVDLASKAD</sequence>
<dbReference type="EMBL" id="MZNU01000330">
    <property type="protein sequence ID" value="OWP00323.1"/>
    <property type="molecule type" value="Genomic_DNA"/>
</dbReference>
<gene>
    <name evidence="2" type="ORF">B2J93_3734</name>
</gene>
<dbReference type="Proteomes" id="UP000242519">
    <property type="component" value="Unassembled WGS sequence"/>
</dbReference>